<comment type="caution">
    <text evidence="3">The sequence shown here is derived from an EMBL/GenBank/DDBJ whole genome shotgun (WGS) entry which is preliminary data.</text>
</comment>
<dbReference type="PANTHER" id="PTHR31836">
    <property type="match status" value="1"/>
</dbReference>
<evidence type="ECO:0000313" key="3">
    <source>
        <dbReference type="EMBL" id="KAK0741471.1"/>
    </source>
</evidence>
<dbReference type="AlphaFoldDB" id="A0AA40ELC4"/>
<keyword evidence="1 2" id="KW-0732">Signal</keyword>
<reference evidence="3" key="1">
    <citation type="submission" date="2023-06" db="EMBL/GenBank/DDBJ databases">
        <title>Genome-scale phylogeny and comparative genomics of the fungal order Sordariales.</title>
        <authorList>
            <consortium name="Lawrence Berkeley National Laboratory"/>
            <person name="Hensen N."/>
            <person name="Bonometti L."/>
            <person name="Westerberg I."/>
            <person name="Brannstrom I.O."/>
            <person name="Guillou S."/>
            <person name="Cros-Aarteil S."/>
            <person name="Calhoun S."/>
            <person name="Haridas S."/>
            <person name="Kuo A."/>
            <person name="Mondo S."/>
            <person name="Pangilinan J."/>
            <person name="Riley R."/>
            <person name="LaButti K."/>
            <person name="Andreopoulos B."/>
            <person name="Lipzen A."/>
            <person name="Chen C."/>
            <person name="Yanf M."/>
            <person name="Daum C."/>
            <person name="Ng V."/>
            <person name="Clum A."/>
            <person name="Steindorff A."/>
            <person name="Ohm R."/>
            <person name="Martin F."/>
            <person name="Silar P."/>
            <person name="Natvig D."/>
            <person name="Lalanne C."/>
            <person name="Gautier V."/>
            <person name="Ament-velasquez S.L."/>
            <person name="Kruys A."/>
            <person name="Hutchinson M.I."/>
            <person name="Powell A.J."/>
            <person name="Barry K."/>
            <person name="Miller A.N."/>
            <person name="Grigoriev I.V."/>
            <person name="Debuchy R."/>
            <person name="Gladieux P."/>
            <person name="Thoren M.H."/>
            <person name="Johannesson H."/>
        </authorList>
    </citation>
    <scope>NUCLEOTIDE SEQUENCE</scope>
    <source>
        <strain evidence="3">SMH3187-1</strain>
    </source>
</reference>
<sequence>MHGSRLIPGSLAAVAGLASLANADVIRGQAMLTGQVTTGGTCSFANYTLPRDIYGVGIGGGNWAGGGKCGSCLDVFGPGGSARVMIVDSCTSCANNRLNLFSDAFRRIAGTDQGGIIDVEFDVVSCDIDEPIVVRNKVGTSRYHFSLQVLNANLPITALHVSTDGGQNWEETVRREYNFFERATGQSGGFSADRVMVRVSCSNGRRVILPEVSAAELVVTRAPTNC</sequence>
<dbReference type="SUPFAM" id="SSF50685">
    <property type="entry name" value="Barwin-like endoglucanases"/>
    <property type="match status" value="1"/>
</dbReference>
<proteinExistence type="predicted"/>
<keyword evidence="4" id="KW-1185">Reference proteome</keyword>
<feature type="signal peptide" evidence="2">
    <location>
        <begin position="1"/>
        <end position="23"/>
    </location>
</feature>
<accession>A0AA40ELC4</accession>
<name>A0AA40ELC4_9PEZI</name>
<dbReference type="Proteomes" id="UP001172155">
    <property type="component" value="Unassembled WGS sequence"/>
</dbReference>
<dbReference type="EMBL" id="JAUKUD010000006">
    <property type="protein sequence ID" value="KAK0741471.1"/>
    <property type="molecule type" value="Genomic_DNA"/>
</dbReference>
<feature type="chain" id="PRO_5041401202" evidence="2">
    <location>
        <begin position="24"/>
        <end position="226"/>
    </location>
</feature>
<dbReference type="NCBIfam" id="NF041144">
    <property type="entry name" value="expansin_EXLX1"/>
    <property type="match status" value="1"/>
</dbReference>
<dbReference type="InterPro" id="IPR051477">
    <property type="entry name" value="Expansin_CellWall"/>
</dbReference>
<evidence type="ECO:0000256" key="1">
    <source>
        <dbReference type="ARBA" id="ARBA00022729"/>
    </source>
</evidence>
<dbReference type="CDD" id="cd22271">
    <property type="entry name" value="DPBB_EXP_N-like"/>
    <property type="match status" value="1"/>
</dbReference>
<evidence type="ECO:0000256" key="2">
    <source>
        <dbReference type="SAM" id="SignalP"/>
    </source>
</evidence>
<dbReference type="Gene3D" id="2.40.40.10">
    <property type="entry name" value="RlpA-like domain"/>
    <property type="match status" value="1"/>
</dbReference>
<dbReference type="InterPro" id="IPR036749">
    <property type="entry name" value="Expansin_CBD_sf"/>
</dbReference>
<dbReference type="PANTHER" id="PTHR31836:SF21">
    <property type="entry name" value="EXPANSIN-LIKE PROTEIN 7"/>
    <property type="match status" value="1"/>
</dbReference>
<organism evidence="3 4">
    <name type="scientific">Schizothecium vesticola</name>
    <dbReference type="NCBI Taxonomy" id="314040"/>
    <lineage>
        <taxon>Eukaryota</taxon>
        <taxon>Fungi</taxon>
        <taxon>Dikarya</taxon>
        <taxon>Ascomycota</taxon>
        <taxon>Pezizomycotina</taxon>
        <taxon>Sordariomycetes</taxon>
        <taxon>Sordariomycetidae</taxon>
        <taxon>Sordariales</taxon>
        <taxon>Schizotheciaceae</taxon>
        <taxon>Schizothecium</taxon>
    </lineage>
</organism>
<protein>
    <submittedName>
        <fullName evidence="3">RlpA-like double-psi beta-barrel-protein domain-containing protein-containing protein</fullName>
    </submittedName>
</protein>
<dbReference type="Gene3D" id="2.60.40.760">
    <property type="entry name" value="Expansin, cellulose-binding-like domain"/>
    <property type="match status" value="1"/>
</dbReference>
<dbReference type="InterPro" id="IPR036908">
    <property type="entry name" value="RlpA-like_sf"/>
</dbReference>
<evidence type="ECO:0000313" key="4">
    <source>
        <dbReference type="Proteomes" id="UP001172155"/>
    </source>
</evidence>
<gene>
    <name evidence="3" type="ORF">B0T18DRAFT_354179</name>
</gene>
<dbReference type="InterPro" id="IPR049818">
    <property type="entry name" value="Expansin_EXLX1-like"/>
</dbReference>